<protein>
    <submittedName>
        <fullName evidence="8">Protein kinase</fullName>
    </submittedName>
</protein>
<dbReference type="KEGG" id="msd:MYSTI_02372"/>
<keyword evidence="6" id="KW-0472">Membrane</keyword>
<feature type="compositionally biased region" description="Low complexity" evidence="5">
    <location>
        <begin position="648"/>
        <end position="664"/>
    </location>
</feature>
<dbReference type="OrthoDB" id="9804878at2"/>
<dbReference type="Gene3D" id="1.10.510.10">
    <property type="entry name" value="Transferase(Phosphotransferase) domain 1"/>
    <property type="match status" value="1"/>
</dbReference>
<sequence length="1049" mass="107826">MLCYRCGSHVPETNDTCPTCGMKYDATARQAAGVARKRGLEGAPYKPGDVLAGRYSIKEVVGSGPMGFVFRAQDEEIDVEVALKTVHPRLVQQPEERTQFSFSMRVGKKLNHPNLLRVYEEGLDGERPFFTMQLLEGLTLRRMMEQRASRGQLFSLKDVEPLLAQMAAALDAAHRFGPHSDVKPENVIVLPDLLKVTDYGLGLAVPQLPFVQAQKGHRSDVYIAPEYVAGGELDTRMDVYSLGVVMGELLTGLVPTEGVVPGLTSLHPDLPTSFEALYRRALNINPLARPKSAGELHAEFANILARSPAAVTTRVRGVPPPPGSAQAAAVRMSARPPPPVPTDMMPIPTGIVSAAKPPPPVAAPHEEEEPPPPDATQPLDAATLAAIIGANPHASHQRLTEQAMPFISGPAARAAMESAQGGRASSDAGRGGGESPYGGRSAQDAAHGGRAGAEGGRSASESLHGGRSSGESSQSGRGGGESSQSGRGGGESLQSGRGGGESSQSGRGGGESSQGGRGGGESSQSGRGSGESSQGGRGGGESSQSGRGGGESSQSGRGGAEASQSGRGVGGSSQGGRSGGESSQSGRSGGESSQGGRSGSESAHGGRAGAEASQSGRGSGEPSQGGRGGGDPSRSGADSNHSGRSGAESLSRGSSEPSLSGRSSAEPSARSGGPAPRASGPMPSAQPRASSRGQDSVAGEAAPSVSGARSARGLESSPATSGARPVSRTLEAPVVPSIRTARTLETVPAMSGARTAPRALDFDPSMSGARSGARIAPTQRGNRPQKSSAKRRRLAFVWMVVLTVGGLALGAGGGYLLLNYWKSRGTPKPSAPSAGSVSRQGGNEVAPPLVVALSEKCQDGMRLVSGGSFKRGKVRDDELAKVDERPSENVMVNSFCIDEFEFPNQRGATPRVDVTLAQARALCEAAQKRLCTEDEWEKACKGPGNARFAYGNDYLQGTCNTKIPQAGIVPSIAASGTSPQCVSPGYRVADLSGNVAEWTETRIERRGTIQKGGAFNEPYADSRCSAVKYGDPEMASASVGFRCCSSAQP</sequence>
<feature type="compositionally biased region" description="Gly residues" evidence="5">
    <location>
        <begin position="567"/>
        <end position="579"/>
    </location>
</feature>
<reference evidence="8 9" key="1">
    <citation type="journal article" date="2013" name="Genome Announc.">
        <title>Complete genome sequence of Myxococcus stipitatus strain DSM 14675, a fruiting myxobacterium.</title>
        <authorList>
            <person name="Huntley S."/>
            <person name="Kneip S."/>
            <person name="Treuner-Lange A."/>
            <person name="Sogaard-Andersen L."/>
        </authorList>
    </citation>
    <scope>NUCLEOTIDE SEQUENCE [LARGE SCALE GENOMIC DNA]</scope>
    <source>
        <strain evidence="9">DSM 14675 / JCM 12634 / Mx s8</strain>
    </source>
</reference>
<evidence type="ECO:0000256" key="2">
    <source>
        <dbReference type="ARBA" id="ARBA00022741"/>
    </source>
</evidence>
<proteinExistence type="predicted"/>
<keyword evidence="6" id="KW-0812">Transmembrane</keyword>
<dbReference type="Pfam" id="PF03781">
    <property type="entry name" value="FGE-sulfatase"/>
    <property type="match status" value="1"/>
</dbReference>
<keyword evidence="4" id="KW-0067">ATP-binding</keyword>
<accession>L7U6D8</accession>
<keyword evidence="2" id="KW-0547">Nucleotide-binding</keyword>
<dbReference type="InterPro" id="IPR005532">
    <property type="entry name" value="SUMF_dom"/>
</dbReference>
<dbReference type="InterPro" id="IPR011009">
    <property type="entry name" value="Kinase-like_dom_sf"/>
</dbReference>
<feature type="domain" description="Protein kinase" evidence="7">
    <location>
        <begin position="55"/>
        <end position="300"/>
    </location>
</feature>
<evidence type="ECO:0000259" key="7">
    <source>
        <dbReference type="PROSITE" id="PS50011"/>
    </source>
</evidence>
<keyword evidence="6" id="KW-1133">Transmembrane helix</keyword>
<feature type="region of interest" description="Disordered" evidence="5">
    <location>
        <begin position="347"/>
        <end position="378"/>
    </location>
</feature>
<evidence type="ECO:0000256" key="6">
    <source>
        <dbReference type="SAM" id="Phobius"/>
    </source>
</evidence>
<feature type="compositionally biased region" description="Low complexity" evidence="5">
    <location>
        <begin position="437"/>
        <end position="448"/>
    </location>
</feature>
<evidence type="ECO:0000256" key="3">
    <source>
        <dbReference type="ARBA" id="ARBA00022777"/>
    </source>
</evidence>
<evidence type="ECO:0000313" key="9">
    <source>
        <dbReference type="Proteomes" id="UP000011131"/>
    </source>
</evidence>
<dbReference type="SUPFAM" id="SSF56112">
    <property type="entry name" value="Protein kinase-like (PK-like)"/>
    <property type="match status" value="1"/>
</dbReference>
<dbReference type="SMART" id="SM00220">
    <property type="entry name" value="S_TKc"/>
    <property type="match status" value="1"/>
</dbReference>
<dbReference type="InterPro" id="IPR042095">
    <property type="entry name" value="SUMF_sf"/>
</dbReference>
<dbReference type="InterPro" id="IPR000719">
    <property type="entry name" value="Prot_kinase_dom"/>
</dbReference>
<organism evidence="8 9">
    <name type="scientific">Myxococcus stipitatus (strain DSM 14675 / JCM 12634 / Mx s8)</name>
    <dbReference type="NCBI Taxonomy" id="1278073"/>
    <lineage>
        <taxon>Bacteria</taxon>
        <taxon>Pseudomonadati</taxon>
        <taxon>Myxococcota</taxon>
        <taxon>Myxococcia</taxon>
        <taxon>Myxococcales</taxon>
        <taxon>Cystobacterineae</taxon>
        <taxon>Myxococcaceae</taxon>
        <taxon>Myxococcus</taxon>
    </lineage>
</organism>
<dbReference type="eggNOG" id="COG0515">
    <property type="taxonomic scope" value="Bacteria"/>
</dbReference>
<feature type="region of interest" description="Disordered" evidence="5">
    <location>
        <begin position="746"/>
        <end position="789"/>
    </location>
</feature>
<keyword evidence="9" id="KW-1185">Reference proteome</keyword>
<dbReference type="Gene3D" id="3.90.1580.10">
    <property type="entry name" value="paralog of FGE (formylglycine-generating enzyme)"/>
    <property type="match status" value="1"/>
</dbReference>
<dbReference type="InterPro" id="IPR016187">
    <property type="entry name" value="CTDL_fold"/>
</dbReference>
<name>L7U6D8_MYXSD</name>
<evidence type="ECO:0000256" key="4">
    <source>
        <dbReference type="ARBA" id="ARBA00022840"/>
    </source>
</evidence>
<dbReference type="PROSITE" id="PS50011">
    <property type="entry name" value="PROTEIN_KINASE_DOM"/>
    <property type="match status" value="1"/>
</dbReference>
<dbReference type="AlphaFoldDB" id="L7U6D8"/>
<dbReference type="GO" id="GO:0004674">
    <property type="term" value="F:protein serine/threonine kinase activity"/>
    <property type="evidence" value="ECO:0007669"/>
    <property type="project" value="TreeGrafter"/>
</dbReference>
<keyword evidence="3 8" id="KW-0418">Kinase</keyword>
<feature type="compositionally biased region" description="Gly residues" evidence="5">
    <location>
        <begin position="587"/>
        <end position="598"/>
    </location>
</feature>
<feature type="compositionally biased region" description="Gly residues" evidence="5">
    <location>
        <begin position="617"/>
        <end position="631"/>
    </location>
</feature>
<dbReference type="STRING" id="1278073.MYSTI_02372"/>
<evidence type="ECO:0000256" key="5">
    <source>
        <dbReference type="SAM" id="MobiDB-lite"/>
    </source>
</evidence>
<dbReference type="CDD" id="cd14014">
    <property type="entry name" value="STKc_PknB_like"/>
    <property type="match status" value="1"/>
</dbReference>
<keyword evidence="1" id="KW-0808">Transferase</keyword>
<dbReference type="PATRIC" id="fig|1278073.3.peg.2404"/>
<dbReference type="HOGENOM" id="CLU_337971_0_0_7"/>
<evidence type="ECO:0000256" key="1">
    <source>
        <dbReference type="ARBA" id="ARBA00022679"/>
    </source>
</evidence>
<dbReference type="PANTHER" id="PTHR43289">
    <property type="entry name" value="MITOGEN-ACTIVATED PROTEIN KINASE KINASE KINASE 20-RELATED"/>
    <property type="match status" value="1"/>
</dbReference>
<feature type="compositionally biased region" description="Gly residues" evidence="5">
    <location>
        <begin position="476"/>
        <end position="559"/>
    </location>
</feature>
<dbReference type="SUPFAM" id="SSF56436">
    <property type="entry name" value="C-type lectin-like"/>
    <property type="match status" value="1"/>
</dbReference>
<feature type="region of interest" description="Disordered" evidence="5">
    <location>
        <begin position="411"/>
        <end position="730"/>
    </location>
</feature>
<dbReference type="Pfam" id="PF00069">
    <property type="entry name" value="Pkinase"/>
    <property type="match status" value="1"/>
</dbReference>
<dbReference type="GO" id="GO:0005524">
    <property type="term" value="F:ATP binding"/>
    <property type="evidence" value="ECO:0007669"/>
    <property type="project" value="UniProtKB-KW"/>
</dbReference>
<gene>
    <name evidence="8" type="ordered locus">MYSTI_02372</name>
</gene>
<dbReference type="RefSeq" id="WP_015347949.1">
    <property type="nucleotide sequence ID" value="NC_020126.1"/>
</dbReference>
<evidence type="ECO:0000313" key="8">
    <source>
        <dbReference type="EMBL" id="AGC43688.1"/>
    </source>
</evidence>
<dbReference type="eggNOG" id="COG1262">
    <property type="taxonomic scope" value="Bacteria"/>
</dbReference>
<feature type="compositionally biased region" description="Low complexity" evidence="5">
    <location>
        <begin position="456"/>
        <end position="475"/>
    </location>
</feature>
<dbReference type="Proteomes" id="UP000011131">
    <property type="component" value="Chromosome"/>
</dbReference>
<feature type="transmembrane region" description="Helical" evidence="6">
    <location>
        <begin position="795"/>
        <end position="818"/>
    </location>
</feature>
<dbReference type="Gene3D" id="3.30.200.20">
    <property type="entry name" value="Phosphorylase Kinase, domain 1"/>
    <property type="match status" value="1"/>
</dbReference>
<dbReference type="PANTHER" id="PTHR43289:SF6">
    <property type="entry name" value="SERINE_THREONINE-PROTEIN KINASE NEKL-3"/>
    <property type="match status" value="1"/>
</dbReference>
<dbReference type="EMBL" id="CP004025">
    <property type="protein sequence ID" value="AGC43688.1"/>
    <property type="molecule type" value="Genomic_DNA"/>
</dbReference>